<dbReference type="Proteomes" id="UP001075354">
    <property type="component" value="Chromosome 5"/>
</dbReference>
<gene>
    <name evidence="2" type="ORF">ONE63_008079</name>
</gene>
<evidence type="ECO:0000313" key="2">
    <source>
        <dbReference type="EMBL" id="KAJ1528166.1"/>
    </source>
</evidence>
<organism evidence="2 3">
    <name type="scientific">Megalurothrips usitatus</name>
    <name type="common">bean blossom thrips</name>
    <dbReference type="NCBI Taxonomy" id="439358"/>
    <lineage>
        <taxon>Eukaryota</taxon>
        <taxon>Metazoa</taxon>
        <taxon>Ecdysozoa</taxon>
        <taxon>Arthropoda</taxon>
        <taxon>Hexapoda</taxon>
        <taxon>Insecta</taxon>
        <taxon>Pterygota</taxon>
        <taxon>Neoptera</taxon>
        <taxon>Paraneoptera</taxon>
        <taxon>Thysanoptera</taxon>
        <taxon>Terebrantia</taxon>
        <taxon>Thripoidea</taxon>
        <taxon>Thripidae</taxon>
        <taxon>Megalurothrips</taxon>
    </lineage>
</organism>
<evidence type="ECO:0000256" key="1">
    <source>
        <dbReference type="SAM" id="MobiDB-lite"/>
    </source>
</evidence>
<comment type="caution">
    <text evidence="2">The sequence shown here is derived from an EMBL/GenBank/DDBJ whole genome shotgun (WGS) entry which is preliminary data.</text>
</comment>
<dbReference type="EMBL" id="JAPTSV010000005">
    <property type="protein sequence ID" value="KAJ1528166.1"/>
    <property type="molecule type" value="Genomic_DNA"/>
</dbReference>
<keyword evidence="3" id="KW-1185">Reference proteome</keyword>
<protein>
    <submittedName>
        <fullName evidence="2">Uncharacterized protein</fullName>
    </submittedName>
</protein>
<evidence type="ECO:0000313" key="3">
    <source>
        <dbReference type="Proteomes" id="UP001075354"/>
    </source>
</evidence>
<reference evidence="2" key="1">
    <citation type="submission" date="2022-12" db="EMBL/GenBank/DDBJ databases">
        <title>Chromosome-level genome assembly of the bean flower thrips Megalurothrips usitatus.</title>
        <authorList>
            <person name="Ma L."/>
            <person name="Liu Q."/>
            <person name="Li H."/>
            <person name="Cai W."/>
        </authorList>
    </citation>
    <scope>NUCLEOTIDE SEQUENCE</scope>
    <source>
        <strain evidence="2">Cailab_2022a</strain>
    </source>
</reference>
<feature type="region of interest" description="Disordered" evidence="1">
    <location>
        <begin position="1"/>
        <end position="40"/>
    </location>
</feature>
<sequence>MDFFKKGKRSNEDESSSSSHKQMKMCENNIIDDGSSGREPDVALMVEQDGQNKEMPAGSNANVNNDDDEENSLFNFVTGITERKTKKCDSLKVGVVYKMIDMYYKTIYENGNRRLAAVGEMVERNGGDEIHQIWLPSSLTTNLKESDVEKCGKSLREGKGNLHVAYFGRKGNGPISPYDMRYVKSSYGV</sequence>
<accession>A0AAV7XUK4</accession>
<dbReference type="AlphaFoldDB" id="A0AAV7XUK4"/>
<name>A0AAV7XUK4_9NEOP</name>
<proteinExistence type="predicted"/>